<accession>A0A699I9B3</accession>
<gene>
    <name evidence="1" type="ORF">Tci_516044</name>
</gene>
<reference evidence="1" key="1">
    <citation type="journal article" date="2019" name="Sci. Rep.">
        <title>Draft genome of Tanacetum cinerariifolium, the natural source of mosquito coil.</title>
        <authorList>
            <person name="Yamashiro T."/>
            <person name="Shiraishi A."/>
            <person name="Satake H."/>
            <person name="Nakayama K."/>
        </authorList>
    </citation>
    <scope>NUCLEOTIDE SEQUENCE</scope>
</reference>
<sequence>EDPSSIPFIPEAVVKIATMEIDLEAPAALEPETDDTHEDIIKAAAEAIISISSFEER</sequence>
<evidence type="ECO:0000313" key="1">
    <source>
        <dbReference type="EMBL" id="GEZ44071.1"/>
    </source>
</evidence>
<dbReference type="AlphaFoldDB" id="A0A699I9B3"/>
<feature type="non-terminal residue" evidence="1">
    <location>
        <position position="1"/>
    </location>
</feature>
<name>A0A699I9B3_TANCI</name>
<dbReference type="EMBL" id="BKCJ010279239">
    <property type="protein sequence ID" value="GEZ44071.1"/>
    <property type="molecule type" value="Genomic_DNA"/>
</dbReference>
<protein>
    <submittedName>
        <fullName evidence="1">Uncharacterized protein</fullName>
    </submittedName>
</protein>
<proteinExistence type="predicted"/>
<organism evidence="1">
    <name type="scientific">Tanacetum cinerariifolium</name>
    <name type="common">Dalmatian daisy</name>
    <name type="synonym">Chrysanthemum cinerariifolium</name>
    <dbReference type="NCBI Taxonomy" id="118510"/>
    <lineage>
        <taxon>Eukaryota</taxon>
        <taxon>Viridiplantae</taxon>
        <taxon>Streptophyta</taxon>
        <taxon>Embryophyta</taxon>
        <taxon>Tracheophyta</taxon>
        <taxon>Spermatophyta</taxon>
        <taxon>Magnoliopsida</taxon>
        <taxon>eudicotyledons</taxon>
        <taxon>Gunneridae</taxon>
        <taxon>Pentapetalae</taxon>
        <taxon>asterids</taxon>
        <taxon>campanulids</taxon>
        <taxon>Asterales</taxon>
        <taxon>Asteraceae</taxon>
        <taxon>Asteroideae</taxon>
        <taxon>Anthemideae</taxon>
        <taxon>Anthemidinae</taxon>
        <taxon>Tanacetum</taxon>
    </lineage>
</organism>
<comment type="caution">
    <text evidence="1">The sequence shown here is derived from an EMBL/GenBank/DDBJ whole genome shotgun (WGS) entry which is preliminary data.</text>
</comment>